<sequence>MDTTQEYVNKLKELLTCAIDMDTYSQSFDEADTELLYTIGISELIYLDIDWCNKNFVEAIHVLKGYGIKVHTGEIVKGTPVPIDAHKYDSEYKPIMFILVDVVKLKRMDNK</sequence>
<protein>
    <submittedName>
        <fullName evidence="1">Uncharacterized protein</fullName>
    </submittedName>
</protein>
<proteinExistence type="predicted"/>
<name>A0AB39C8D0_9CAUD</name>
<dbReference type="EMBL" id="PP995776">
    <property type="protein sequence ID" value="XDJ02969.1"/>
    <property type="molecule type" value="Genomic_DNA"/>
</dbReference>
<reference evidence="1" key="1">
    <citation type="submission" date="2024-06" db="EMBL/GenBank/DDBJ databases">
        <authorList>
            <person name="Najeeb S."/>
            <person name="Khan I."/>
            <person name="Muhammad J."/>
            <person name="Abbas A."/>
            <person name="Jahangir M."/>
            <person name="Alvi I.A."/>
            <person name="Ullah A."/>
            <person name="Ullah A."/>
            <person name="Khan A."/>
        </authorList>
    </citation>
    <scope>NUCLEOTIDE SEQUENCE</scope>
</reference>
<accession>A0AB39C8D0</accession>
<evidence type="ECO:0000313" key="1">
    <source>
        <dbReference type="EMBL" id="XDJ02969.1"/>
    </source>
</evidence>
<organism evidence="1">
    <name type="scientific">Staphylococcus phage UHP46</name>
    <dbReference type="NCBI Taxonomy" id="3234966"/>
    <lineage>
        <taxon>Viruses</taxon>
        <taxon>Duplodnaviria</taxon>
        <taxon>Heunggongvirae</taxon>
        <taxon>Uroviricota</taxon>
        <taxon>Caudoviricetes</taxon>
        <taxon>Herelleviridae</taxon>
        <taxon>Twortvirinae</taxon>
        <taxon>Sciuriunavirus</taxon>
    </lineage>
</organism>